<evidence type="ECO:0000256" key="1">
    <source>
        <dbReference type="ARBA" id="ARBA00007847"/>
    </source>
</evidence>
<dbReference type="PANTHER" id="PTHR21198:SF7">
    <property type="entry name" value="ASPARTATE-GLUTAMATE RACEMASE FAMILY"/>
    <property type="match status" value="1"/>
</dbReference>
<dbReference type="InterPro" id="IPR018187">
    <property type="entry name" value="Asp/Glu_racemase_AS_1"/>
</dbReference>
<dbReference type="Proteomes" id="UP000051515">
    <property type="component" value="Unassembled WGS sequence"/>
</dbReference>
<dbReference type="Pfam" id="PF01177">
    <property type="entry name" value="Asp_Glu_race"/>
    <property type="match status" value="1"/>
</dbReference>
<dbReference type="InterPro" id="IPR004380">
    <property type="entry name" value="Asp_race"/>
</dbReference>
<dbReference type="PATRIC" id="fig|1423788.3.peg.678"/>
<dbReference type="SUPFAM" id="SSF53681">
    <property type="entry name" value="Aspartate/glutamate racemase"/>
    <property type="match status" value="2"/>
</dbReference>
<dbReference type="AlphaFoldDB" id="A0A0R1KDY6"/>
<proteinExistence type="inferred from homology"/>
<dbReference type="STRING" id="1423788.FC78_GL000665"/>
<dbReference type="InterPro" id="IPR015942">
    <property type="entry name" value="Asp/Glu/hydantoin_racemase"/>
</dbReference>
<sequence>MKKFFTVIGGMGSLATESYIHLLNERTPSNKDQDYLDYILVNHSSVPDRTAHILDHSKPSFLPPLTEDIKQQSLLKPEFMVIICNTAHYYYKELQAATDIPLIHMPHMAISVMKNKYPKAKRIGLIATKGTIADHVYEDEIKNAGFELSLGDQAVQDEVESLIYDDIKIKGKMNAPKYHKILQTMHDKFDCDVIVLGCTELSYAQEKAPDHPYQVIDGQGIIVDKSIELGQKIRNGEKIDYTKIYG</sequence>
<comment type="similarity">
    <text evidence="1">Belongs to the aspartate/glutamate racemases family.</text>
</comment>
<evidence type="ECO:0000313" key="4">
    <source>
        <dbReference type="Proteomes" id="UP000051515"/>
    </source>
</evidence>
<dbReference type="Gene3D" id="3.40.50.1860">
    <property type="match status" value="2"/>
</dbReference>
<dbReference type="OrthoDB" id="9803739at2"/>
<gene>
    <name evidence="3" type="ORF">FC78_GL000665</name>
</gene>
<evidence type="ECO:0000313" key="3">
    <source>
        <dbReference type="EMBL" id="KRK81612.1"/>
    </source>
</evidence>
<keyword evidence="4" id="KW-1185">Reference proteome</keyword>
<evidence type="ECO:0000256" key="2">
    <source>
        <dbReference type="ARBA" id="ARBA00023235"/>
    </source>
</evidence>
<dbReference type="PANTHER" id="PTHR21198">
    <property type="entry name" value="GLUTAMATE RACEMASE"/>
    <property type="match status" value="1"/>
</dbReference>
<dbReference type="NCBIfam" id="TIGR00035">
    <property type="entry name" value="asp_race"/>
    <property type="match status" value="1"/>
</dbReference>
<comment type="caution">
    <text evidence="3">The sequence shown here is derived from an EMBL/GenBank/DDBJ whole genome shotgun (WGS) entry which is preliminary data.</text>
</comment>
<name>A0A0R1KDY6_9LACO</name>
<dbReference type="RefSeq" id="WP_056955045.1">
    <property type="nucleotide sequence ID" value="NZ_AZDY01000042.1"/>
</dbReference>
<accession>A0A0R1KDY6</accession>
<keyword evidence="2" id="KW-0413">Isomerase</keyword>
<reference evidence="3 4" key="1">
    <citation type="journal article" date="2015" name="Genome Announc.">
        <title>Expanding the biotechnology potential of lactobacilli through comparative genomics of 213 strains and associated genera.</title>
        <authorList>
            <person name="Sun Z."/>
            <person name="Harris H.M."/>
            <person name="McCann A."/>
            <person name="Guo C."/>
            <person name="Argimon S."/>
            <person name="Zhang W."/>
            <person name="Yang X."/>
            <person name="Jeffery I.B."/>
            <person name="Cooney J.C."/>
            <person name="Kagawa T.F."/>
            <person name="Liu W."/>
            <person name="Song Y."/>
            <person name="Salvetti E."/>
            <person name="Wrobel A."/>
            <person name="Rasinkangas P."/>
            <person name="Parkhill J."/>
            <person name="Rea M.C."/>
            <person name="O'Sullivan O."/>
            <person name="Ritari J."/>
            <person name="Douillard F.P."/>
            <person name="Paul Ross R."/>
            <person name="Yang R."/>
            <person name="Briner A.E."/>
            <person name="Felis G.E."/>
            <person name="de Vos W.M."/>
            <person name="Barrangou R."/>
            <person name="Klaenhammer T.R."/>
            <person name="Caufield P.W."/>
            <person name="Cui Y."/>
            <person name="Zhang H."/>
            <person name="O'Toole P.W."/>
        </authorList>
    </citation>
    <scope>NUCLEOTIDE SEQUENCE [LARGE SCALE GENOMIC DNA]</scope>
    <source>
        <strain evidence="3 4">DSM 19674</strain>
    </source>
</reference>
<protein>
    <submittedName>
        <fullName evidence="3">Aspartate racemase</fullName>
    </submittedName>
</protein>
<dbReference type="PROSITE" id="PS00923">
    <property type="entry name" value="ASP_GLU_RACEMASE_1"/>
    <property type="match status" value="1"/>
</dbReference>
<dbReference type="InterPro" id="IPR001920">
    <property type="entry name" value="Asp/Glu_race"/>
</dbReference>
<organism evidence="3 4">
    <name type="scientific">Companilactobacillus bobalius DSM 19674</name>
    <dbReference type="NCBI Taxonomy" id="1423788"/>
    <lineage>
        <taxon>Bacteria</taxon>
        <taxon>Bacillati</taxon>
        <taxon>Bacillota</taxon>
        <taxon>Bacilli</taxon>
        <taxon>Lactobacillales</taxon>
        <taxon>Lactobacillaceae</taxon>
        <taxon>Companilactobacillus</taxon>
        <taxon>Companilactobacillus bobalius</taxon>
    </lineage>
</organism>
<dbReference type="EMBL" id="AZDY01000042">
    <property type="protein sequence ID" value="KRK81612.1"/>
    <property type="molecule type" value="Genomic_DNA"/>
</dbReference>
<dbReference type="GO" id="GO:0047661">
    <property type="term" value="F:amino-acid racemase activity"/>
    <property type="evidence" value="ECO:0007669"/>
    <property type="project" value="InterPro"/>
</dbReference>